<dbReference type="Proteomes" id="UP000005297">
    <property type="component" value="Unassembled WGS sequence"/>
</dbReference>
<dbReference type="EMBL" id="AATS01000002">
    <property type="protein sequence ID" value="EAU55642.1"/>
    <property type="molecule type" value="Genomic_DNA"/>
</dbReference>
<evidence type="ECO:0008006" key="3">
    <source>
        <dbReference type="Google" id="ProtNLM"/>
    </source>
</evidence>
<keyword evidence="2" id="KW-1185">Reference proteome</keyword>
<evidence type="ECO:0000313" key="2">
    <source>
        <dbReference type="Proteomes" id="UP000005297"/>
    </source>
</evidence>
<sequence length="280" mass="32051">MSKIRLFTGYVLLMLLVEGCAMENLLPPSREMSNGAVIKQVSPDFNHENLWQGQMIVGGVGSYANAWSKEVRIALATRATRELSSKLHLIRLLPFERYMQSVGEENFMRYGDSIVKDGALDSNELEQLSKQLSGIRYVFFKRIIFDSNDRDDRTTATPDYTDGGEIDYSRTQRVNRGMRVEGIIYDLQRKKVAWTATSRFSLYRTSSYENDPNDPFGKQLADDIVFGGQLSVPSDEEMMDEADRLFTSMLPRTCDSIKSYSDCSKLKRRLYKEWQAVPAH</sequence>
<reference evidence="1 2" key="1">
    <citation type="submission" date="2006-09" db="EMBL/GenBank/DDBJ databases">
        <authorList>
            <person name="Emerson D."/>
            <person name="Ferriera S."/>
            <person name="Johnson J."/>
            <person name="Kravitz S."/>
            <person name="Halpern A."/>
            <person name="Remington K."/>
            <person name="Beeson K."/>
            <person name="Tran B."/>
            <person name="Rogers Y.-H."/>
            <person name="Friedman R."/>
            <person name="Venter J.C."/>
        </authorList>
    </citation>
    <scope>NUCLEOTIDE SEQUENCE [LARGE SCALE GENOMIC DNA]</scope>
    <source>
        <strain evidence="1 2">PV-1</strain>
    </source>
</reference>
<accession>Q0F2A8</accession>
<evidence type="ECO:0000313" key="1">
    <source>
        <dbReference type="EMBL" id="EAU55642.1"/>
    </source>
</evidence>
<organism evidence="1 2">
    <name type="scientific">Mariprofundus ferrooxydans PV-1</name>
    <dbReference type="NCBI Taxonomy" id="314345"/>
    <lineage>
        <taxon>Bacteria</taxon>
        <taxon>Pseudomonadati</taxon>
        <taxon>Pseudomonadota</taxon>
        <taxon>Candidatius Mariprofundia</taxon>
        <taxon>Mariprofundales</taxon>
        <taxon>Mariprofundaceae</taxon>
        <taxon>Mariprofundus</taxon>
    </lineage>
</organism>
<dbReference type="InParanoid" id="Q0F2A8"/>
<dbReference type="HOGENOM" id="CLU_993234_0_0_0"/>
<dbReference type="AlphaFoldDB" id="Q0F2A8"/>
<name>Q0F2A8_9PROT</name>
<protein>
    <recommendedName>
        <fullName evidence="3">Lipoprotein</fullName>
    </recommendedName>
</protein>
<proteinExistence type="predicted"/>
<dbReference type="RefSeq" id="WP_009850661.1">
    <property type="nucleotide sequence ID" value="NZ_DS022295.1"/>
</dbReference>
<gene>
    <name evidence="1" type="ORF">SPV1_01802</name>
</gene>
<comment type="caution">
    <text evidence="1">The sequence shown here is derived from an EMBL/GenBank/DDBJ whole genome shotgun (WGS) entry which is preliminary data.</text>
</comment>
<dbReference type="STRING" id="314344.AL013_01245"/>